<keyword evidence="1" id="KW-0677">Repeat</keyword>
<dbReference type="Pfam" id="PF12796">
    <property type="entry name" value="Ank_2"/>
    <property type="match status" value="1"/>
</dbReference>
<dbReference type="PANTHER" id="PTHR24171">
    <property type="entry name" value="ANKYRIN REPEAT DOMAIN-CONTAINING PROTEIN 39-RELATED"/>
    <property type="match status" value="1"/>
</dbReference>
<keyword evidence="4" id="KW-0732">Signal</keyword>
<sequence length="190" mass="20674">MKTMNLTVLKTLSMLSIGLLFFTACGQNNKTSQATAEVTVPKMDIHTAVISENLEVVKQHIASGTDLNQKEPFGGSTPLITAATFGKQEMVKTLIEAGADLNIQNNDGSTALHTAAFFCRIEIVQQLIDAKADKGVRNNYGSTARETVLGSFGDVKPIYQMLHQQLAPMGFELDLEEVEKSRPVVAMMLQ</sequence>
<dbReference type="EMBL" id="FOYQ01000001">
    <property type="protein sequence ID" value="SFR35852.1"/>
    <property type="molecule type" value="Genomic_DNA"/>
</dbReference>
<evidence type="ECO:0000256" key="4">
    <source>
        <dbReference type="SAM" id="SignalP"/>
    </source>
</evidence>
<dbReference type="AlphaFoldDB" id="A0A1I6G113"/>
<protein>
    <submittedName>
        <fullName evidence="5">Ankyrin repeat-containing protein</fullName>
    </submittedName>
</protein>
<dbReference type="GO" id="GO:0085020">
    <property type="term" value="P:protein K6-linked ubiquitination"/>
    <property type="evidence" value="ECO:0007669"/>
    <property type="project" value="TreeGrafter"/>
</dbReference>
<evidence type="ECO:0000256" key="1">
    <source>
        <dbReference type="ARBA" id="ARBA00022737"/>
    </source>
</evidence>
<organism evidence="5 6">
    <name type="scientific">Robiginitalea myxolifaciens</name>
    <dbReference type="NCBI Taxonomy" id="400055"/>
    <lineage>
        <taxon>Bacteria</taxon>
        <taxon>Pseudomonadati</taxon>
        <taxon>Bacteroidota</taxon>
        <taxon>Flavobacteriia</taxon>
        <taxon>Flavobacteriales</taxon>
        <taxon>Flavobacteriaceae</taxon>
        <taxon>Robiginitalea</taxon>
    </lineage>
</organism>
<feature type="repeat" description="ANK" evidence="3">
    <location>
        <begin position="74"/>
        <end position="106"/>
    </location>
</feature>
<evidence type="ECO:0000256" key="2">
    <source>
        <dbReference type="ARBA" id="ARBA00023043"/>
    </source>
</evidence>
<dbReference type="InterPro" id="IPR036770">
    <property type="entry name" value="Ankyrin_rpt-contain_sf"/>
</dbReference>
<dbReference type="PROSITE" id="PS51257">
    <property type="entry name" value="PROKAR_LIPOPROTEIN"/>
    <property type="match status" value="1"/>
</dbReference>
<dbReference type="InterPro" id="IPR002110">
    <property type="entry name" value="Ankyrin_rpt"/>
</dbReference>
<dbReference type="SUPFAM" id="SSF48403">
    <property type="entry name" value="Ankyrin repeat"/>
    <property type="match status" value="1"/>
</dbReference>
<evidence type="ECO:0000313" key="5">
    <source>
        <dbReference type="EMBL" id="SFR35852.1"/>
    </source>
</evidence>
<reference evidence="5 6" key="1">
    <citation type="submission" date="2016-10" db="EMBL/GenBank/DDBJ databases">
        <authorList>
            <person name="de Groot N.N."/>
        </authorList>
    </citation>
    <scope>NUCLEOTIDE SEQUENCE [LARGE SCALE GENOMIC DNA]</scope>
    <source>
        <strain evidence="5 6">DSM 21019</strain>
    </source>
</reference>
<dbReference type="SMART" id="SM00248">
    <property type="entry name" value="ANK"/>
    <property type="match status" value="2"/>
</dbReference>
<dbReference type="Gene3D" id="1.25.40.20">
    <property type="entry name" value="Ankyrin repeat-containing domain"/>
    <property type="match status" value="2"/>
</dbReference>
<gene>
    <name evidence="5" type="ORF">SAMN04490243_1055</name>
</gene>
<dbReference type="OrthoDB" id="754271at2"/>
<evidence type="ECO:0000313" key="6">
    <source>
        <dbReference type="Proteomes" id="UP000199534"/>
    </source>
</evidence>
<dbReference type="RefSeq" id="WP_092981217.1">
    <property type="nucleotide sequence ID" value="NZ_FOYQ01000001.1"/>
</dbReference>
<feature type="repeat" description="ANK" evidence="3">
    <location>
        <begin position="107"/>
        <end position="139"/>
    </location>
</feature>
<feature type="signal peptide" evidence="4">
    <location>
        <begin position="1"/>
        <end position="26"/>
    </location>
</feature>
<keyword evidence="6" id="KW-1185">Reference proteome</keyword>
<keyword evidence="2 3" id="KW-0040">ANK repeat</keyword>
<evidence type="ECO:0000256" key="3">
    <source>
        <dbReference type="PROSITE-ProRule" id="PRU00023"/>
    </source>
</evidence>
<dbReference type="PANTHER" id="PTHR24171:SF8">
    <property type="entry name" value="BRCA1-ASSOCIATED RING DOMAIN PROTEIN 1"/>
    <property type="match status" value="1"/>
</dbReference>
<dbReference type="STRING" id="400055.SAMN04490243_1055"/>
<dbReference type="Proteomes" id="UP000199534">
    <property type="component" value="Unassembled WGS sequence"/>
</dbReference>
<dbReference type="GO" id="GO:0004842">
    <property type="term" value="F:ubiquitin-protein transferase activity"/>
    <property type="evidence" value="ECO:0007669"/>
    <property type="project" value="TreeGrafter"/>
</dbReference>
<dbReference type="PROSITE" id="PS50088">
    <property type="entry name" value="ANK_REPEAT"/>
    <property type="match status" value="2"/>
</dbReference>
<accession>A0A1I6G113</accession>
<dbReference type="PROSITE" id="PS50297">
    <property type="entry name" value="ANK_REP_REGION"/>
    <property type="match status" value="2"/>
</dbReference>
<feature type="chain" id="PRO_5011711132" evidence="4">
    <location>
        <begin position="27"/>
        <end position="190"/>
    </location>
</feature>
<proteinExistence type="predicted"/>
<name>A0A1I6G113_9FLAO</name>